<dbReference type="InterPro" id="IPR050490">
    <property type="entry name" value="Bact_solute-bd_prot1"/>
</dbReference>
<dbReference type="Gene3D" id="3.40.190.10">
    <property type="entry name" value="Periplasmic binding protein-like II"/>
    <property type="match status" value="2"/>
</dbReference>
<sequence length="709" mass="77165">MVQTLVFITLLVLRLAAVESSCYTNSTVGSLCVASLVRDLLAVPGAQVNASRKLRNQVEEAVQEFLGTCLGVHSEPLQPLNMLLMQQSEGRGASNLSELVLSQLGFESNLSFVNIFDLTSTVVSNWNDPTSVKYDGFVIDPSAVVDLTDLDALAPLEEFVRQDPQIAWADVLPFFRQVATIYDNHLIAVPFTGQVSVLYYRKDVLDMLGMPVPATWEDLLKVAQLINGTDLNGDNVTDYAICWQMKDCLEAPVLLVQVAAPYLQSKGTAQGWMFDPRDMSLLLNSSAMLKAMKLLRDLQKLVPPDVGCELVHMNFLMGSCAFTIKWSEQFKATEILARPMQGRVGVAQLPGSIEVLNRSTWKLENCTPASCPHATYETSIIAGGQKVLVNRAPHFGYGGFGGAARKGIDPGYQAGVYKFFANLAGPDLSWEFLLDPYNPVGPFRLSHVDVTDENNFKRWTDRGYHPGDTRAFLTAWTDSIRNPNVALDIRILNSFLYRRILSDAAAALLTDVPVESILTNLTSEFMKVLNNTAANVTTIQAAYRTALGYSSGSQPRTVNGDTAPPAPPCCSSRRYLQIYPPVVAVSLVVFLALAGYWLQSRARGRGFLGMPLPPKPRPETTFIVATIPDLPALLRDLPDPVVARALAQYLGLMRKLLRKYRGYEAVPAATPEDVFDMASDPSMSIAANATAAAGIRSAAAAAATAAASG</sequence>
<keyword evidence="1" id="KW-1133">Transmembrane helix</keyword>
<feature type="chain" id="PRO_5035160997" evidence="2">
    <location>
        <begin position="21"/>
        <end position="709"/>
    </location>
</feature>
<dbReference type="PANTHER" id="PTHR43649:SF12">
    <property type="entry name" value="DIACETYLCHITOBIOSE BINDING PROTEIN DASA"/>
    <property type="match status" value="1"/>
</dbReference>
<keyword evidence="1" id="KW-0812">Transmembrane</keyword>
<organism evidence="3 4">
    <name type="scientific">Volvox reticuliferus</name>
    <dbReference type="NCBI Taxonomy" id="1737510"/>
    <lineage>
        <taxon>Eukaryota</taxon>
        <taxon>Viridiplantae</taxon>
        <taxon>Chlorophyta</taxon>
        <taxon>core chlorophytes</taxon>
        <taxon>Chlorophyceae</taxon>
        <taxon>CS clade</taxon>
        <taxon>Chlamydomonadales</taxon>
        <taxon>Volvocaceae</taxon>
        <taxon>Volvox</taxon>
    </lineage>
</organism>
<feature type="signal peptide" evidence="2">
    <location>
        <begin position="1"/>
        <end position="20"/>
    </location>
</feature>
<protein>
    <submittedName>
        <fullName evidence="3">Uncharacterized protein</fullName>
    </submittedName>
</protein>
<accession>A0A8J4LS50</accession>
<evidence type="ECO:0000313" key="3">
    <source>
        <dbReference type="EMBL" id="GIM07980.1"/>
    </source>
</evidence>
<evidence type="ECO:0000256" key="1">
    <source>
        <dbReference type="SAM" id="Phobius"/>
    </source>
</evidence>
<dbReference type="InterPro" id="IPR006059">
    <property type="entry name" value="SBP"/>
</dbReference>
<keyword evidence="1" id="KW-0472">Membrane</keyword>
<dbReference type="SUPFAM" id="SSF53850">
    <property type="entry name" value="Periplasmic binding protein-like II"/>
    <property type="match status" value="1"/>
</dbReference>
<keyword evidence="2" id="KW-0732">Signal</keyword>
<feature type="transmembrane region" description="Helical" evidence="1">
    <location>
        <begin position="578"/>
        <end position="598"/>
    </location>
</feature>
<comment type="caution">
    <text evidence="3">The sequence shown here is derived from an EMBL/GenBank/DDBJ whole genome shotgun (WGS) entry which is preliminary data.</text>
</comment>
<reference evidence="3" key="1">
    <citation type="journal article" date="2021" name="Proc. Natl. Acad. Sci. U.S.A.">
        <title>Three genomes in the algal genus Volvox reveal the fate of a haploid sex-determining region after a transition to homothallism.</title>
        <authorList>
            <person name="Yamamoto K."/>
            <person name="Hamaji T."/>
            <person name="Kawai-Toyooka H."/>
            <person name="Matsuzaki R."/>
            <person name="Takahashi F."/>
            <person name="Nishimura Y."/>
            <person name="Kawachi M."/>
            <person name="Noguchi H."/>
            <person name="Minakuchi Y."/>
            <person name="Umen J.G."/>
            <person name="Toyoda A."/>
            <person name="Nozaki H."/>
        </authorList>
    </citation>
    <scope>NUCLEOTIDE SEQUENCE</scope>
    <source>
        <strain evidence="3">NIES-3785</strain>
    </source>
</reference>
<evidence type="ECO:0000313" key="4">
    <source>
        <dbReference type="Proteomes" id="UP000722791"/>
    </source>
</evidence>
<name>A0A8J4LS50_9CHLO</name>
<dbReference type="AlphaFoldDB" id="A0A8J4LS50"/>
<feature type="non-terminal residue" evidence="3">
    <location>
        <position position="709"/>
    </location>
</feature>
<proteinExistence type="predicted"/>
<dbReference type="PANTHER" id="PTHR43649">
    <property type="entry name" value="ARABINOSE-BINDING PROTEIN-RELATED"/>
    <property type="match status" value="1"/>
</dbReference>
<dbReference type="EMBL" id="BNCQ01000025">
    <property type="protein sequence ID" value="GIM07980.1"/>
    <property type="molecule type" value="Genomic_DNA"/>
</dbReference>
<evidence type="ECO:0000256" key="2">
    <source>
        <dbReference type="SAM" id="SignalP"/>
    </source>
</evidence>
<dbReference type="Proteomes" id="UP000722791">
    <property type="component" value="Unassembled WGS sequence"/>
</dbReference>
<gene>
    <name evidence="3" type="ORF">Vretimale_11979</name>
</gene>
<dbReference type="Pfam" id="PF01547">
    <property type="entry name" value="SBP_bac_1"/>
    <property type="match status" value="1"/>
</dbReference>